<dbReference type="PANTHER" id="PTHR45750:SF3">
    <property type="entry name" value="HISTONE ACETYLTRANSFERASE"/>
    <property type="match status" value="1"/>
</dbReference>
<dbReference type="AlphaFoldDB" id="A0A9W8A2A9"/>
<dbReference type="PANTHER" id="PTHR45750">
    <property type="entry name" value="GH11602P"/>
    <property type="match status" value="1"/>
</dbReference>
<comment type="caution">
    <text evidence="6">The sequence shown here is derived from an EMBL/GenBank/DDBJ whole genome shotgun (WGS) entry which is preliminary data.</text>
</comment>
<dbReference type="Gene3D" id="1.20.920.10">
    <property type="entry name" value="Bromodomain-like"/>
    <property type="match status" value="1"/>
</dbReference>
<dbReference type="OrthoDB" id="1937912at2759"/>
<dbReference type="InterPro" id="IPR018359">
    <property type="entry name" value="Bromodomain_CS"/>
</dbReference>
<dbReference type="CDD" id="cd05509">
    <property type="entry name" value="Bromo_gcn5_like"/>
    <property type="match status" value="1"/>
</dbReference>
<keyword evidence="7" id="KW-1185">Reference proteome</keyword>
<dbReference type="InterPro" id="IPR001487">
    <property type="entry name" value="Bromodomain"/>
</dbReference>
<gene>
    <name evidence="6" type="primary">GCN5_2</name>
    <name evidence="6" type="ORF">H4219_002509</name>
</gene>
<dbReference type="PROSITE" id="PS50014">
    <property type="entry name" value="BROMODOMAIN_2"/>
    <property type="match status" value="1"/>
</dbReference>
<dbReference type="GO" id="GO:0045944">
    <property type="term" value="P:positive regulation of transcription by RNA polymerase II"/>
    <property type="evidence" value="ECO:0007669"/>
    <property type="project" value="TreeGrafter"/>
</dbReference>
<evidence type="ECO:0000313" key="6">
    <source>
        <dbReference type="EMBL" id="KAJ1918572.1"/>
    </source>
</evidence>
<dbReference type="GO" id="GO:0010484">
    <property type="term" value="F:histone H3 acetyltransferase activity"/>
    <property type="evidence" value="ECO:0007669"/>
    <property type="project" value="TreeGrafter"/>
</dbReference>
<dbReference type="EC" id="2.3.1.48" evidence="6"/>
<name>A0A9W8A2A9_9FUNG</name>
<dbReference type="PRINTS" id="PR00503">
    <property type="entry name" value="BROMODOMAIN"/>
</dbReference>
<evidence type="ECO:0000313" key="7">
    <source>
        <dbReference type="Proteomes" id="UP001150538"/>
    </source>
</evidence>
<proteinExistence type="predicted"/>
<evidence type="ECO:0000256" key="2">
    <source>
        <dbReference type="ARBA" id="ARBA00023117"/>
    </source>
</evidence>
<feature type="domain" description="Bromo" evidence="5">
    <location>
        <begin position="92"/>
        <end position="162"/>
    </location>
</feature>
<keyword evidence="2 4" id="KW-0103">Bromodomain</keyword>
<dbReference type="Proteomes" id="UP001150538">
    <property type="component" value="Unassembled WGS sequence"/>
</dbReference>
<reference evidence="6" key="1">
    <citation type="submission" date="2022-07" db="EMBL/GenBank/DDBJ databases">
        <title>Phylogenomic reconstructions and comparative analyses of Kickxellomycotina fungi.</title>
        <authorList>
            <person name="Reynolds N.K."/>
            <person name="Stajich J.E."/>
            <person name="Barry K."/>
            <person name="Grigoriev I.V."/>
            <person name="Crous P."/>
            <person name="Smith M.E."/>
        </authorList>
    </citation>
    <scope>NUCLEOTIDE SEQUENCE</scope>
    <source>
        <strain evidence="6">NBRC 100468</strain>
    </source>
</reference>
<dbReference type="Pfam" id="PF00439">
    <property type="entry name" value="Bromodomain"/>
    <property type="match status" value="1"/>
</dbReference>
<evidence type="ECO:0000256" key="4">
    <source>
        <dbReference type="PROSITE-ProRule" id="PRU00035"/>
    </source>
</evidence>
<dbReference type="InterPro" id="IPR036427">
    <property type="entry name" value="Bromodomain-like_sf"/>
</dbReference>
<accession>A0A9W8A2A9</accession>
<dbReference type="GO" id="GO:0000123">
    <property type="term" value="C:histone acetyltransferase complex"/>
    <property type="evidence" value="ECO:0007669"/>
    <property type="project" value="TreeGrafter"/>
</dbReference>
<dbReference type="InterPro" id="IPR037800">
    <property type="entry name" value="GCN5"/>
</dbReference>
<keyword evidence="3 6" id="KW-0012">Acyltransferase</keyword>
<evidence type="ECO:0000256" key="1">
    <source>
        <dbReference type="ARBA" id="ARBA00022679"/>
    </source>
</evidence>
<dbReference type="SMART" id="SM00297">
    <property type="entry name" value="BROMO"/>
    <property type="match status" value="1"/>
</dbReference>
<evidence type="ECO:0000256" key="3">
    <source>
        <dbReference type="ARBA" id="ARBA00023315"/>
    </source>
</evidence>
<sequence>MAAATRNNKCGARTYTLAHPQAVLDKIKQRSGSHIVHKGLEAFKRDGAEWVDPMEIPGIKESGWTPELDQRYLGPTEDPLKTWQTLVVGELLIHPSAWPFQKKVDENEVPDYYQIITDPMDLTTLEANVDNKIYTTLEAFVADTKKIFNNARKYNGESTRYARCARQLEEFFDEKVREWKSR</sequence>
<dbReference type="SUPFAM" id="SSF47370">
    <property type="entry name" value="Bromodomain"/>
    <property type="match status" value="1"/>
</dbReference>
<keyword evidence="1 6" id="KW-0808">Transferase</keyword>
<dbReference type="EMBL" id="JANBPU010000042">
    <property type="protein sequence ID" value="KAJ1918572.1"/>
    <property type="molecule type" value="Genomic_DNA"/>
</dbReference>
<organism evidence="6 7">
    <name type="scientific">Mycoemilia scoparia</name>
    <dbReference type="NCBI Taxonomy" id="417184"/>
    <lineage>
        <taxon>Eukaryota</taxon>
        <taxon>Fungi</taxon>
        <taxon>Fungi incertae sedis</taxon>
        <taxon>Zoopagomycota</taxon>
        <taxon>Kickxellomycotina</taxon>
        <taxon>Kickxellomycetes</taxon>
        <taxon>Kickxellales</taxon>
        <taxon>Kickxellaceae</taxon>
        <taxon>Mycoemilia</taxon>
    </lineage>
</organism>
<protein>
    <submittedName>
        <fullName evidence="6">Histone acetyltransferase</fullName>
        <ecNumber evidence="6">2.3.1.48</ecNumber>
    </submittedName>
</protein>
<dbReference type="PROSITE" id="PS00633">
    <property type="entry name" value="BROMODOMAIN_1"/>
    <property type="match status" value="1"/>
</dbReference>
<evidence type="ECO:0000259" key="5">
    <source>
        <dbReference type="PROSITE" id="PS50014"/>
    </source>
</evidence>